<protein>
    <submittedName>
        <fullName evidence="2">Uncharacterized protein</fullName>
    </submittedName>
</protein>
<feature type="chain" id="PRO_5002894232" evidence="1">
    <location>
        <begin position="27"/>
        <end position="181"/>
    </location>
</feature>
<dbReference type="AlphaFoldDB" id="B9X9Y1"/>
<reference evidence="2 3" key="1">
    <citation type="journal article" date="2011" name="J. Bacteriol.">
        <title>Genome sequence of 'Pedosphaera parvula' Ellin514, an aerobic Verrucomicrobial isolate from pasture soil.</title>
        <authorList>
            <person name="Kant R."/>
            <person name="van Passel M.W."/>
            <person name="Sangwan P."/>
            <person name="Palva A."/>
            <person name="Lucas S."/>
            <person name="Copeland A."/>
            <person name="Lapidus A."/>
            <person name="Glavina Del Rio T."/>
            <person name="Dalin E."/>
            <person name="Tice H."/>
            <person name="Bruce D."/>
            <person name="Goodwin L."/>
            <person name="Pitluck S."/>
            <person name="Chertkov O."/>
            <person name="Larimer F.W."/>
            <person name="Land M.L."/>
            <person name="Hauser L."/>
            <person name="Brettin T.S."/>
            <person name="Detter J.C."/>
            <person name="Han S."/>
            <person name="de Vos W.M."/>
            <person name="Janssen P.H."/>
            <person name="Smidt H."/>
        </authorList>
    </citation>
    <scope>NUCLEOTIDE SEQUENCE [LARGE SCALE GENOMIC DNA]</scope>
    <source>
        <strain evidence="2 3">Ellin514</strain>
    </source>
</reference>
<keyword evidence="3" id="KW-1185">Reference proteome</keyword>
<comment type="caution">
    <text evidence="2">The sequence shown here is derived from an EMBL/GenBank/DDBJ whole genome shotgun (WGS) entry which is preliminary data.</text>
</comment>
<keyword evidence="1" id="KW-0732">Signal</keyword>
<feature type="signal peptide" evidence="1">
    <location>
        <begin position="1"/>
        <end position="26"/>
    </location>
</feature>
<name>B9X9Y1_PEDPL</name>
<dbReference type="Proteomes" id="UP000003688">
    <property type="component" value="Unassembled WGS sequence"/>
</dbReference>
<dbReference type="EMBL" id="ABOX02000001">
    <property type="protein sequence ID" value="EEF63322.1"/>
    <property type="molecule type" value="Genomic_DNA"/>
</dbReference>
<accession>B9X9Y1</accession>
<proteinExistence type="predicted"/>
<organism evidence="2 3">
    <name type="scientific">Pedosphaera parvula (strain Ellin514)</name>
    <dbReference type="NCBI Taxonomy" id="320771"/>
    <lineage>
        <taxon>Bacteria</taxon>
        <taxon>Pseudomonadati</taxon>
        <taxon>Verrucomicrobiota</taxon>
        <taxon>Pedosphaerae</taxon>
        <taxon>Pedosphaerales</taxon>
        <taxon>Pedosphaeraceae</taxon>
        <taxon>Pedosphaera</taxon>
    </lineage>
</organism>
<evidence type="ECO:0000256" key="1">
    <source>
        <dbReference type="SAM" id="SignalP"/>
    </source>
</evidence>
<evidence type="ECO:0000313" key="3">
    <source>
        <dbReference type="Proteomes" id="UP000003688"/>
    </source>
</evidence>
<dbReference type="STRING" id="320771.Cflav_PD5957"/>
<evidence type="ECO:0000313" key="2">
    <source>
        <dbReference type="EMBL" id="EEF63322.1"/>
    </source>
</evidence>
<gene>
    <name evidence="2" type="ORF">Cflav_PD5957</name>
</gene>
<sequence precursor="true">MKFKPMKITVRAIVAVFALFALSAFADEALWTAALVHYDVGQDEWAIYPAVEPTPPQRFVDVLQVIHSKDKKGHIHSIALGKFFTRADLQSDVVAYLQKQKLFQTSPPPFGHNRWNFKNSGEMQRLVSDALLQSRFVDSLNRDLAAYKWKITSAGMEKLFFTKEDEKIVWHAIVSFSVTKQ</sequence>